<comment type="subcellular location">
    <subcellularLocation>
        <location evidence="1">Cell membrane</location>
        <topology evidence="1">Multi-pass membrane protein</topology>
    </subcellularLocation>
</comment>
<evidence type="ECO:0000256" key="3">
    <source>
        <dbReference type="ARBA" id="ARBA00022692"/>
    </source>
</evidence>
<organism evidence="9 10">
    <name type="scientific">Sphingosinicella rhizophila</name>
    <dbReference type="NCBI Taxonomy" id="3050082"/>
    <lineage>
        <taxon>Bacteria</taxon>
        <taxon>Pseudomonadati</taxon>
        <taxon>Pseudomonadota</taxon>
        <taxon>Alphaproteobacteria</taxon>
        <taxon>Sphingomonadales</taxon>
        <taxon>Sphingosinicellaceae</taxon>
        <taxon>Sphingosinicella</taxon>
    </lineage>
</organism>
<feature type="transmembrane region" description="Helical" evidence="7">
    <location>
        <begin position="49"/>
        <end position="74"/>
    </location>
</feature>
<keyword evidence="10" id="KW-1185">Reference proteome</keyword>
<evidence type="ECO:0000256" key="1">
    <source>
        <dbReference type="ARBA" id="ARBA00004651"/>
    </source>
</evidence>
<dbReference type="RefSeq" id="WP_315724509.1">
    <property type="nucleotide sequence ID" value="NZ_JAVUPU010000002.1"/>
</dbReference>
<evidence type="ECO:0000313" key="10">
    <source>
        <dbReference type="Proteomes" id="UP001259572"/>
    </source>
</evidence>
<keyword evidence="3 7" id="KW-0812">Transmembrane</keyword>
<dbReference type="Pfam" id="PF01569">
    <property type="entry name" value="PAP2"/>
    <property type="match status" value="1"/>
</dbReference>
<gene>
    <name evidence="9" type="ORF">RQX22_05860</name>
</gene>
<dbReference type="PANTHER" id="PTHR14969">
    <property type="entry name" value="SPHINGOSINE-1-PHOSPHATE PHOSPHOHYDROLASE"/>
    <property type="match status" value="1"/>
</dbReference>
<proteinExistence type="predicted"/>
<comment type="caution">
    <text evidence="9">The sequence shown here is derived from an EMBL/GenBank/DDBJ whole genome shotgun (WGS) entry which is preliminary data.</text>
</comment>
<dbReference type="Proteomes" id="UP001259572">
    <property type="component" value="Unassembled WGS sequence"/>
</dbReference>
<sequence length="222" mass="23060">MTLLPRPAALLFVALAMVWFLMLLFGGPGSVQDLGILEAAAIADLAPAAGWLTILGGGAVLVPLSVAVSLAMAIRGEKRRAFVLLGMVLVGRLLVEVQKMAFDRARPDPAGHLVAVHSMAFPSGHAAGSMTAALGIALVCTADPGMRRGAITLAVLFAFLVGASRLVLGVHWPSDVIGGWTFGAAWTLALVRLAGADARRPAERQADSFIGGMKEKTDGQEE</sequence>
<dbReference type="InterPro" id="IPR000326">
    <property type="entry name" value="PAP2/HPO"/>
</dbReference>
<dbReference type="Gene3D" id="1.20.144.10">
    <property type="entry name" value="Phosphatidic acid phosphatase type 2/haloperoxidase"/>
    <property type="match status" value="1"/>
</dbReference>
<keyword evidence="5 7" id="KW-1133">Transmembrane helix</keyword>
<protein>
    <submittedName>
        <fullName evidence="9">Phosphatase PAP2 family protein</fullName>
    </submittedName>
</protein>
<evidence type="ECO:0000256" key="2">
    <source>
        <dbReference type="ARBA" id="ARBA00022475"/>
    </source>
</evidence>
<keyword evidence="4" id="KW-0378">Hydrolase</keyword>
<accession>A0ABU3Q5A6</accession>
<evidence type="ECO:0000259" key="8">
    <source>
        <dbReference type="SMART" id="SM00014"/>
    </source>
</evidence>
<feature type="domain" description="Phosphatidic acid phosphatase type 2/haloperoxidase" evidence="8">
    <location>
        <begin position="80"/>
        <end position="191"/>
    </location>
</feature>
<dbReference type="CDD" id="cd03392">
    <property type="entry name" value="PAP2_like_2"/>
    <property type="match status" value="1"/>
</dbReference>
<evidence type="ECO:0000256" key="4">
    <source>
        <dbReference type="ARBA" id="ARBA00022801"/>
    </source>
</evidence>
<dbReference type="EMBL" id="JAVUPU010000002">
    <property type="protein sequence ID" value="MDT9598472.1"/>
    <property type="molecule type" value="Genomic_DNA"/>
</dbReference>
<feature type="transmembrane region" description="Helical" evidence="7">
    <location>
        <begin position="151"/>
        <end position="171"/>
    </location>
</feature>
<evidence type="ECO:0000256" key="6">
    <source>
        <dbReference type="ARBA" id="ARBA00023136"/>
    </source>
</evidence>
<dbReference type="SUPFAM" id="SSF48317">
    <property type="entry name" value="Acid phosphatase/Vanadium-dependent haloperoxidase"/>
    <property type="match status" value="1"/>
</dbReference>
<keyword evidence="2" id="KW-1003">Cell membrane</keyword>
<name>A0ABU3Q5A6_9SPHN</name>
<evidence type="ECO:0000256" key="5">
    <source>
        <dbReference type="ARBA" id="ARBA00022989"/>
    </source>
</evidence>
<keyword evidence="6 7" id="KW-0472">Membrane</keyword>
<reference evidence="9 10" key="1">
    <citation type="submission" date="2023-05" db="EMBL/GenBank/DDBJ databases">
        <authorList>
            <person name="Guo Y."/>
        </authorList>
    </citation>
    <scope>NUCLEOTIDE SEQUENCE [LARGE SCALE GENOMIC DNA]</scope>
    <source>
        <strain evidence="9 10">GR2756</strain>
    </source>
</reference>
<dbReference type="SMART" id="SM00014">
    <property type="entry name" value="acidPPc"/>
    <property type="match status" value="1"/>
</dbReference>
<evidence type="ECO:0000256" key="7">
    <source>
        <dbReference type="SAM" id="Phobius"/>
    </source>
</evidence>
<evidence type="ECO:0000313" key="9">
    <source>
        <dbReference type="EMBL" id="MDT9598472.1"/>
    </source>
</evidence>
<feature type="transmembrane region" description="Helical" evidence="7">
    <location>
        <begin position="177"/>
        <end position="195"/>
    </location>
</feature>
<dbReference type="PANTHER" id="PTHR14969:SF62">
    <property type="entry name" value="DECAPRENYLPHOSPHORYL-5-PHOSPHORIBOSE PHOSPHATASE RV3807C-RELATED"/>
    <property type="match status" value="1"/>
</dbReference>
<dbReference type="InterPro" id="IPR036938">
    <property type="entry name" value="PAP2/HPO_sf"/>
</dbReference>